<dbReference type="Proteomes" id="UP000007148">
    <property type="component" value="Unassembled WGS sequence"/>
</dbReference>
<sequence length="827" mass="90702">MVANGPSSFVIFLFALRATPADVAKELSILLQDVFDCDDLSPNERTWRLEQHVYRMLDSYNLPRDTTLRQLAELKNTPLLIFGCSLTRDLASFRSLSTRALSGAPSYCDTTVAHALLATSASVPWFTPVSIGAGNLSEEHISSTNIYPNPIKIIHLLRTTFGDEIRLSSIVILGSGALPAIEHNAPPTMVYRGIEEAVEPGMVRYDGSPAPDLPTIISHTVRYLEKPVVEKQLELLGAAMGGQLRAPMPTLGSLANPFPALERTKPAAFPCCKDVTKWAEDPGASPRILIVTDIPAATNASIRGHLIGHLKKYLAFDYSFPQGASEPSTPRNLCYQVNPKVCSKFVHLRPSLRARMPHLPFIREHDLRMNWEMLVVDPLRRLDRPLVILENLEECNAVDQADFTSLLLETFGPNAILPKSKVIIIARSVTSPVVAALLRSPHAGTLTPALPAATDPGCSAHDNNTQPEPLLNHSSRVEVCRALNCRGSIHLKQAYAAAFTVAPHDPAFCNTPINRVLRRIFMASTPRITMSTFSPVGDSVFTGHVDRNIRLWTPGSLLPETFSGHTGRITVISPAPYGSRFASGSADNSVRIWHKDAASVRCEVMTGHRDQVSCLDWSPSGEYLVSGSMDHTLRLWNTQRGDKIGKEISDDLGPITSVKFMSNGSHFACSSSTGDLAVFSAPKCELQARVALSIVIHQIAWDNGRLLAVLEDGTVQVWTLDVDRRILTLISTIKHPPIDPHHSLVTSSPTSIVAPASCYVCKPRSLHTHSGDASQDDNFVQRSPPVHAMEPRALKRLFVFCLLVSSMYVVVGERPWPEFVDLAKMFN</sequence>
<dbReference type="InterPro" id="IPR051179">
    <property type="entry name" value="WD_repeat_multifunction"/>
</dbReference>
<feature type="signal peptide" evidence="4">
    <location>
        <begin position="1"/>
        <end position="23"/>
    </location>
</feature>
<evidence type="ECO:0000256" key="2">
    <source>
        <dbReference type="ARBA" id="ARBA00022737"/>
    </source>
</evidence>
<dbReference type="STRING" id="1109443.G4TEK5"/>
<evidence type="ECO:0000256" key="4">
    <source>
        <dbReference type="SAM" id="SignalP"/>
    </source>
</evidence>
<keyword evidence="4" id="KW-0732">Signal</keyword>
<dbReference type="InterPro" id="IPR019775">
    <property type="entry name" value="WD40_repeat_CS"/>
</dbReference>
<dbReference type="SMART" id="SM00320">
    <property type="entry name" value="WD40"/>
    <property type="match status" value="5"/>
</dbReference>
<keyword evidence="2" id="KW-0677">Repeat</keyword>
<name>G4TEK5_SERID</name>
<dbReference type="InterPro" id="IPR036322">
    <property type="entry name" value="WD40_repeat_dom_sf"/>
</dbReference>
<evidence type="ECO:0000256" key="1">
    <source>
        <dbReference type="ARBA" id="ARBA00022574"/>
    </source>
</evidence>
<organism evidence="5 6">
    <name type="scientific">Serendipita indica (strain DSM 11827)</name>
    <name type="common">Root endophyte fungus</name>
    <name type="synonym">Piriformospora indica</name>
    <dbReference type="NCBI Taxonomy" id="1109443"/>
    <lineage>
        <taxon>Eukaryota</taxon>
        <taxon>Fungi</taxon>
        <taxon>Dikarya</taxon>
        <taxon>Basidiomycota</taxon>
        <taxon>Agaricomycotina</taxon>
        <taxon>Agaricomycetes</taxon>
        <taxon>Sebacinales</taxon>
        <taxon>Serendipitaceae</taxon>
        <taxon>Serendipita</taxon>
    </lineage>
</organism>
<keyword evidence="1 3" id="KW-0853">WD repeat</keyword>
<dbReference type="OrthoDB" id="6262491at2759"/>
<dbReference type="PROSITE" id="PS50294">
    <property type="entry name" value="WD_REPEATS_REGION"/>
    <property type="match status" value="2"/>
</dbReference>
<dbReference type="PANTHER" id="PTHR19857">
    <property type="entry name" value="MITOCHONDRIAL DIVISION PROTEIN 1-RELATED"/>
    <property type="match status" value="1"/>
</dbReference>
<accession>G4TEK5</accession>
<feature type="chain" id="PRO_5003468417" evidence="4">
    <location>
        <begin position="24"/>
        <end position="827"/>
    </location>
</feature>
<comment type="caution">
    <text evidence="5">The sequence shown here is derived from an EMBL/GenBank/DDBJ whole genome shotgun (WGS) entry which is preliminary data.</text>
</comment>
<dbReference type="InterPro" id="IPR015943">
    <property type="entry name" value="WD40/YVTN_repeat-like_dom_sf"/>
</dbReference>
<dbReference type="EMBL" id="CAFZ01000062">
    <property type="protein sequence ID" value="CCA69754.1"/>
    <property type="molecule type" value="Genomic_DNA"/>
</dbReference>
<reference evidence="5 6" key="1">
    <citation type="journal article" date="2011" name="PLoS Pathog.">
        <title>Endophytic Life Strategies Decoded by Genome and Transcriptome Analyses of the Mutualistic Root Symbiont Piriformospora indica.</title>
        <authorList>
            <person name="Zuccaro A."/>
            <person name="Lahrmann U."/>
            <person name="Guldener U."/>
            <person name="Langen G."/>
            <person name="Pfiffi S."/>
            <person name="Biedenkopf D."/>
            <person name="Wong P."/>
            <person name="Samans B."/>
            <person name="Grimm C."/>
            <person name="Basiewicz M."/>
            <person name="Murat C."/>
            <person name="Martin F."/>
            <person name="Kogel K.H."/>
        </authorList>
    </citation>
    <scope>NUCLEOTIDE SEQUENCE [LARGE SCALE GENOMIC DNA]</scope>
    <source>
        <strain evidence="5 6">DSM 11827</strain>
    </source>
</reference>
<dbReference type="Gene3D" id="2.130.10.10">
    <property type="entry name" value="YVTN repeat-like/Quinoprotein amine dehydrogenase"/>
    <property type="match status" value="2"/>
</dbReference>
<feature type="repeat" description="WD" evidence="3">
    <location>
        <begin position="562"/>
        <end position="593"/>
    </location>
</feature>
<dbReference type="PROSITE" id="PS00678">
    <property type="entry name" value="WD_REPEATS_1"/>
    <property type="match status" value="1"/>
</dbReference>
<gene>
    <name evidence="5" type="ORF">PIIN_03695</name>
</gene>
<feature type="repeat" description="WD" evidence="3">
    <location>
        <begin position="605"/>
        <end position="646"/>
    </location>
</feature>
<proteinExistence type="predicted"/>
<dbReference type="Pfam" id="PF00400">
    <property type="entry name" value="WD40"/>
    <property type="match status" value="2"/>
</dbReference>
<feature type="repeat" description="WD" evidence="3">
    <location>
        <begin position="521"/>
        <end position="552"/>
    </location>
</feature>
<dbReference type="HOGENOM" id="CLU_342588_0_0_1"/>
<dbReference type="eggNOG" id="KOG0263">
    <property type="taxonomic scope" value="Eukaryota"/>
</dbReference>
<dbReference type="SUPFAM" id="SSF50978">
    <property type="entry name" value="WD40 repeat-like"/>
    <property type="match status" value="1"/>
</dbReference>
<keyword evidence="6" id="KW-1185">Reference proteome</keyword>
<evidence type="ECO:0000313" key="6">
    <source>
        <dbReference type="Proteomes" id="UP000007148"/>
    </source>
</evidence>
<dbReference type="InParanoid" id="G4TEK5"/>
<dbReference type="InterPro" id="IPR001680">
    <property type="entry name" value="WD40_rpt"/>
</dbReference>
<protein>
    <submittedName>
        <fullName evidence="5">Uncharacterized protein</fullName>
    </submittedName>
</protein>
<dbReference type="AlphaFoldDB" id="G4TEK5"/>
<dbReference type="PROSITE" id="PS50082">
    <property type="entry name" value="WD_REPEATS_2"/>
    <property type="match status" value="3"/>
</dbReference>
<evidence type="ECO:0000256" key="3">
    <source>
        <dbReference type="PROSITE-ProRule" id="PRU00221"/>
    </source>
</evidence>
<evidence type="ECO:0000313" key="5">
    <source>
        <dbReference type="EMBL" id="CCA69754.1"/>
    </source>
</evidence>